<evidence type="ECO:0000259" key="3">
    <source>
        <dbReference type="Pfam" id="PF03061"/>
    </source>
</evidence>
<keyword evidence="2" id="KW-0812">Transmembrane</keyword>
<dbReference type="Pfam" id="PF03061">
    <property type="entry name" value="4HBT"/>
    <property type="match status" value="1"/>
</dbReference>
<evidence type="ECO:0000256" key="2">
    <source>
        <dbReference type="SAM" id="Phobius"/>
    </source>
</evidence>
<evidence type="ECO:0000256" key="1">
    <source>
        <dbReference type="SAM" id="MobiDB-lite"/>
    </source>
</evidence>
<evidence type="ECO:0000313" key="5">
    <source>
        <dbReference type="Proteomes" id="UP001586593"/>
    </source>
</evidence>
<dbReference type="EMBL" id="JAZHXJ010000018">
    <property type="protein sequence ID" value="KAL1882037.1"/>
    <property type="molecule type" value="Genomic_DNA"/>
</dbReference>
<proteinExistence type="predicted"/>
<keyword evidence="2" id="KW-1133">Transmembrane helix</keyword>
<comment type="caution">
    <text evidence="4">The sequence shown here is derived from an EMBL/GenBank/DDBJ whole genome shotgun (WGS) entry which is preliminary data.</text>
</comment>
<keyword evidence="2" id="KW-0472">Membrane</keyword>
<organism evidence="4 5">
    <name type="scientific">Phialemonium thermophilum</name>
    <dbReference type="NCBI Taxonomy" id="223376"/>
    <lineage>
        <taxon>Eukaryota</taxon>
        <taxon>Fungi</taxon>
        <taxon>Dikarya</taxon>
        <taxon>Ascomycota</taxon>
        <taxon>Pezizomycotina</taxon>
        <taxon>Sordariomycetes</taxon>
        <taxon>Sordariomycetidae</taxon>
        <taxon>Cephalothecales</taxon>
        <taxon>Cephalothecaceae</taxon>
        <taxon>Phialemonium</taxon>
    </lineage>
</organism>
<feature type="domain" description="Thioesterase" evidence="3">
    <location>
        <begin position="230"/>
        <end position="280"/>
    </location>
</feature>
<accession>A0ABR3Y2B9</accession>
<protein>
    <recommendedName>
        <fullName evidence="3">Thioesterase domain-containing protein</fullName>
    </recommendedName>
</protein>
<feature type="transmembrane region" description="Helical" evidence="2">
    <location>
        <begin position="108"/>
        <end position="129"/>
    </location>
</feature>
<dbReference type="InterPro" id="IPR006683">
    <property type="entry name" value="Thioestr_dom"/>
</dbReference>
<keyword evidence="5" id="KW-1185">Reference proteome</keyword>
<dbReference type="Proteomes" id="UP001586593">
    <property type="component" value="Unassembled WGS sequence"/>
</dbReference>
<dbReference type="Gene3D" id="3.10.129.10">
    <property type="entry name" value="Hotdog Thioesterase"/>
    <property type="match status" value="1"/>
</dbReference>
<dbReference type="InterPro" id="IPR029069">
    <property type="entry name" value="HotDog_dom_sf"/>
</dbReference>
<sequence>MVSRIRQRPLVESAGFATQGACIWRRPNRFAQPPWKGQSIQRCTGLLYPQHRLFSAFHYLRQQGGPEGQRGSRPTIELEEKLGTPPNSAEPSQPSVSSRRPRRRLSRLLSAALFLLAGTIAGSSLRLLITPPVPPTPGTEADAYTISVLRSEAAKLPIVAELTADTTNWDTWPAYADLRNNPDAAKSHLTAGTLAGSRGIGAYQQVFRHRTTGEIVVVVYIGASTSGWPGVVHGGCLATLLDETGARAAVAGLEPSAAGGGGGPASVVTARLELRYLNPTLANGFYVVRARSRPEEELDPAERGKRSYKAFVDASIEDAVSGKVCVAAEALFVRPVRRKKATAGSKADPSSDGVAEYVFRPIERF</sequence>
<dbReference type="CDD" id="cd03443">
    <property type="entry name" value="PaaI_thioesterase"/>
    <property type="match status" value="1"/>
</dbReference>
<feature type="region of interest" description="Disordered" evidence="1">
    <location>
        <begin position="79"/>
        <end position="102"/>
    </location>
</feature>
<dbReference type="PANTHER" id="PTHR47260:SF1">
    <property type="entry name" value="UPF0644 PROTEIN PB2B4.06"/>
    <property type="match status" value="1"/>
</dbReference>
<reference evidence="4 5" key="1">
    <citation type="journal article" date="2024" name="Commun. Biol.">
        <title>Comparative genomic analysis of thermophilic fungi reveals convergent evolutionary adaptations and gene losses.</title>
        <authorList>
            <person name="Steindorff A.S."/>
            <person name="Aguilar-Pontes M.V."/>
            <person name="Robinson A.J."/>
            <person name="Andreopoulos B."/>
            <person name="LaButti K."/>
            <person name="Kuo A."/>
            <person name="Mondo S."/>
            <person name="Riley R."/>
            <person name="Otillar R."/>
            <person name="Haridas S."/>
            <person name="Lipzen A."/>
            <person name="Grimwood J."/>
            <person name="Schmutz J."/>
            <person name="Clum A."/>
            <person name="Reid I.D."/>
            <person name="Moisan M.C."/>
            <person name="Butler G."/>
            <person name="Nguyen T.T.M."/>
            <person name="Dewar K."/>
            <person name="Conant G."/>
            <person name="Drula E."/>
            <person name="Henrissat B."/>
            <person name="Hansel C."/>
            <person name="Singer S."/>
            <person name="Hutchinson M.I."/>
            <person name="de Vries R.P."/>
            <person name="Natvig D.O."/>
            <person name="Powell A.J."/>
            <person name="Tsang A."/>
            <person name="Grigoriev I.V."/>
        </authorList>
    </citation>
    <scope>NUCLEOTIDE SEQUENCE [LARGE SCALE GENOMIC DNA]</scope>
    <source>
        <strain evidence="4 5">ATCC 24622</strain>
    </source>
</reference>
<evidence type="ECO:0000313" key="4">
    <source>
        <dbReference type="EMBL" id="KAL1882037.1"/>
    </source>
</evidence>
<name>A0ABR3Y2B9_9PEZI</name>
<dbReference type="SUPFAM" id="SSF54637">
    <property type="entry name" value="Thioesterase/thiol ester dehydrase-isomerase"/>
    <property type="match status" value="1"/>
</dbReference>
<dbReference type="PANTHER" id="PTHR47260">
    <property type="entry name" value="UPF0644 PROTEIN PB2B4.06"/>
    <property type="match status" value="1"/>
</dbReference>
<gene>
    <name evidence="4" type="ORF">VTK73DRAFT_2751</name>
</gene>
<dbReference type="InterPro" id="IPR052061">
    <property type="entry name" value="PTE-AB_protein"/>
</dbReference>